<keyword evidence="3" id="KW-1185">Reference proteome</keyword>
<dbReference type="InterPro" id="IPR050765">
    <property type="entry name" value="Riboflavin_Biosynth_HTPR"/>
</dbReference>
<evidence type="ECO:0000313" key="2">
    <source>
        <dbReference type="EMBL" id="SBT54428.1"/>
    </source>
</evidence>
<dbReference type="PANTHER" id="PTHR38011:SF11">
    <property type="entry name" value="2,5-DIAMINO-6-RIBOSYLAMINO-4(3H)-PYRIMIDINONE 5'-PHOSPHATE REDUCTASE"/>
    <property type="match status" value="1"/>
</dbReference>
<dbReference type="AlphaFoldDB" id="A0A1A9AE03"/>
<evidence type="ECO:0000313" key="3">
    <source>
        <dbReference type="Proteomes" id="UP000198765"/>
    </source>
</evidence>
<dbReference type="GO" id="GO:0008703">
    <property type="term" value="F:5-amino-6-(5-phosphoribosylamino)uracil reductase activity"/>
    <property type="evidence" value="ECO:0007669"/>
    <property type="project" value="InterPro"/>
</dbReference>
<dbReference type="Proteomes" id="UP000198765">
    <property type="component" value="Chromosome I"/>
</dbReference>
<dbReference type="RefSeq" id="WP_091200930.1">
    <property type="nucleotide sequence ID" value="NZ_LT594324.1"/>
</dbReference>
<sequence>MAKIVSNFFISLDGVVERPDQWHFPYFDDEMGAAVGRGVEATTAFLMGRRQYQEWAEFWPNHGGGEDAGFATFINSVPKYVLSNTLTQATWQNSTLLSGDPAQVAARLREIKERADGEIAMSGSATTVRWLLANGLLDELRLLVHPIAVGRGQRLFEDTPTHPLRLASHETFKSGVLNLTYVPEAA</sequence>
<accession>A0A1A9AE03</accession>
<evidence type="ECO:0000259" key="1">
    <source>
        <dbReference type="Pfam" id="PF01872"/>
    </source>
</evidence>
<protein>
    <submittedName>
        <fullName evidence="2">Dihydrofolate reductase</fullName>
    </submittedName>
</protein>
<reference evidence="2 3" key="1">
    <citation type="submission" date="2016-06" db="EMBL/GenBank/DDBJ databases">
        <authorList>
            <person name="Kjaerup R.B."/>
            <person name="Dalgaard T.S."/>
            <person name="Juul-Madsen H.R."/>
        </authorList>
    </citation>
    <scope>NUCLEOTIDE SEQUENCE [LARGE SCALE GENOMIC DNA]</scope>
    <source>
        <strain evidence="2 3">DSM 45248</strain>
    </source>
</reference>
<dbReference type="InterPro" id="IPR024072">
    <property type="entry name" value="DHFR-like_dom_sf"/>
</dbReference>
<dbReference type="PATRIC" id="fig|299146.4.peg.5590"/>
<dbReference type="PANTHER" id="PTHR38011">
    <property type="entry name" value="DIHYDROFOLATE REDUCTASE FAMILY PROTEIN (AFU_ORTHOLOGUE AFUA_8G06820)"/>
    <property type="match status" value="1"/>
</dbReference>
<dbReference type="EMBL" id="LT594324">
    <property type="protein sequence ID" value="SBT54428.1"/>
    <property type="molecule type" value="Genomic_DNA"/>
</dbReference>
<dbReference type="OrthoDB" id="3471694at2"/>
<dbReference type="GO" id="GO:0009231">
    <property type="term" value="P:riboflavin biosynthetic process"/>
    <property type="evidence" value="ECO:0007669"/>
    <property type="project" value="InterPro"/>
</dbReference>
<organism evidence="2 3">
    <name type="scientific">Micromonospora narathiwatensis</name>
    <dbReference type="NCBI Taxonomy" id="299146"/>
    <lineage>
        <taxon>Bacteria</taxon>
        <taxon>Bacillati</taxon>
        <taxon>Actinomycetota</taxon>
        <taxon>Actinomycetes</taxon>
        <taxon>Micromonosporales</taxon>
        <taxon>Micromonosporaceae</taxon>
        <taxon>Micromonospora</taxon>
    </lineage>
</organism>
<dbReference type="InterPro" id="IPR002734">
    <property type="entry name" value="RibDG_C"/>
</dbReference>
<feature type="domain" description="Bacterial bifunctional deaminase-reductase C-terminal" evidence="1">
    <location>
        <begin position="3"/>
        <end position="177"/>
    </location>
</feature>
<gene>
    <name evidence="2" type="ORF">GA0070621_5417</name>
</gene>
<dbReference type="Pfam" id="PF01872">
    <property type="entry name" value="RibD_C"/>
    <property type="match status" value="1"/>
</dbReference>
<dbReference type="Gene3D" id="3.40.430.10">
    <property type="entry name" value="Dihydrofolate Reductase, subunit A"/>
    <property type="match status" value="1"/>
</dbReference>
<name>A0A1A9AE03_9ACTN</name>
<proteinExistence type="predicted"/>
<dbReference type="SUPFAM" id="SSF53597">
    <property type="entry name" value="Dihydrofolate reductase-like"/>
    <property type="match status" value="1"/>
</dbReference>